<dbReference type="Proteomes" id="UP000030856">
    <property type="component" value="Unassembled WGS sequence"/>
</dbReference>
<dbReference type="RefSeq" id="WP_043116903.1">
    <property type="nucleotide sequence ID" value="NZ_JRAA01000002.1"/>
</dbReference>
<dbReference type="Pfam" id="PF17228">
    <property type="entry name" value="SGP"/>
    <property type="match status" value="1"/>
</dbReference>
<protein>
    <recommendedName>
        <fullName evidence="6">Sulfur globule protein CV1</fullName>
    </recommendedName>
</protein>
<evidence type="ECO:0000313" key="5">
    <source>
        <dbReference type="Proteomes" id="UP000030856"/>
    </source>
</evidence>
<feature type="chain" id="PRO_5010611198" description="Sulfur globule protein CV1" evidence="2">
    <location>
        <begin position="22"/>
        <end position="135"/>
    </location>
</feature>
<reference evidence="4 5" key="1">
    <citation type="journal article" date="2014" name="BMC Genomics">
        <title>The genome of the intracellular bacterium of the coastal bivalve, Solemya velum: a blueprint for thriving in and out of symbiosis.</title>
        <authorList>
            <person name="Dmytrenko O."/>
            <person name="Russell S.L."/>
            <person name="Loo W.T."/>
            <person name="Fontanez K.M."/>
            <person name="Liao L."/>
            <person name="Roeselers G."/>
            <person name="Sharma R."/>
            <person name="Stewart F.J."/>
            <person name="Newton I.L."/>
            <person name="Woyke T."/>
            <person name="Wu D."/>
            <person name="Lang J.M."/>
            <person name="Eisen J.A."/>
            <person name="Cavanaugh C.M."/>
        </authorList>
    </citation>
    <scope>NUCLEOTIDE SEQUENCE [LARGE SCALE GENOMIC DNA]</scope>
    <source>
        <strain evidence="4 5">WH</strain>
    </source>
</reference>
<keyword evidence="5" id="KW-1185">Reference proteome</keyword>
<name>A0A0B0H8E6_SOVGS</name>
<sequence>MKKIITAAAIAAIMGSSAAIADWDMPFFGDDNNSYNDSRWNNDSYGYGDGRGEGRGRGRGKGRGSFNFSMDADADADTEFDGDTNNSYYGRGYNNWDNRYNSRNGYGYAPYGYAPVAAPVAPVAPQAPIAPEAAK</sequence>
<comment type="caution">
    <text evidence="4">The sequence shown here is derived from an EMBL/GenBank/DDBJ whole genome shotgun (WGS) entry which is preliminary data.</text>
</comment>
<feature type="signal peptide" evidence="2">
    <location>
        <begin position="1"/>
        <end position="21"/>
    </location>
</feature>
<dbReference type="STRING" id="2340.JV46_04050"/>
<dbReference type="AlphaFoldDB" id="A0A0B0H8E6"/>
<evidence type="ECO:0000256" key="1">
    <source>
        <dbReference type="SAM" id="MobiDB-lite"/>
    </source>
</evidence>
<dbReference type="OrthoDB" id="10006149at2"/>
<dbReference type="EMBL" id="JRAA01000002">
    <property type="protein sequence ID" value="KHF24907.1"/>
    <property type="molecule type" value="Genomic_DNA"/>
</dbReference>
<dbReference type="EMBL" id="JRAA01000002">
    <property type="protein sequence ID" value="KHF24650.1"/>
    <property type="molecule type" value="Genomic_DNA"/>
</dbReference>
<proteinExistence type="predicted"/>
<feature type="compositionally biased region" description="Acidic residues" evidence="1">
    <location>
        <begin position="72"/>
        <end position="82"/>
    </location>
</feature>
<dbReference type="eggNOG" id="ENOG502ZK5K">
    <property type="taxonomic scope" value="Bacteria"/>
</dbReference>
<gene>
    <name evidence="4" type="ORF">JV46_04050</name>
    <name evidence="3" type="ORF">JV46_06840</name>
</gene>
<evidence type="ECO:0000313" key="4">
    <source>
        <dbReference type="EMBL" id="KHF24907.1"/>
    </source>
</evidence>
<accession>A0A0B0H8E6</accession>
<organism evidence="4 5">
    <name type="scientific">Solemya velum gill symbiont</name>
    <dbReference type="NCBI Taxonomy" id="2340"/>
    <lineage>
        <taxon>Bacteria</taxon>
        <taxon>Pseudomonadati</taxon>
        <taxon>Pseudomonadota</taxon>
        <taxon>Gammaproteobacteria</taxon>
        <taxon>sulfur-oxidizing symbionts</taxon>
    </lineage>
</organism>
<evidence type="ECO:0000256" key="2">
    <source>
        <dbReference type="SAM" id="SignalP"/>
    </source>
</evidence>
<dbReference type="InterPro" id="IPR035173">
    <property type="entry name" value="SGP"/>
</dbReference>
<evidence type="ECO:0000313" key="3">
    <source>
        <dbReference type="EMBL" id="KHF24650.1"/>
    </source>
</evidence>
<keyword evidence="2" id="KW-0732">Signal</keyword>
<feature type="region of interest" description="Disordered" evidence="1">
    <location>
        <begin position="39"/>
        <end position="96"/>
    </location>
</feature>
<evidence type="ECO:0008006" key="6">
    <source>
        <dbReference type="Google" id="ProtNLM"/>
    </source>
</evidence>